<reference evidence="3" key="1">
    <citation type="journal article" date="2015" name="J. Biotechnol.">
        <title>Complete genome sequence of the actinobacterium Streptomyces glaucescens GLA.O (DSM 40922) consisting of a linear chromosome and one linear plasmid.</title>
        <authorList>
            <person name="Ortseifen V."/>
            <person name="Winkler A."/>
            <person name="Albersmeier A."/>
            <person name="Wendler S."/>
            <person name="Puhler A."/>
            <person name="Kalinowski J."/>
            <person name="Ruckert C."/>
        </authorList>
    </citation>
    <scope>NUCLEOTIDE SEQUENCE [LARGE SCALE GENOMIC DNA]</scope>
    <source>
        <strain evidence="3">DSM 40922 / GLA O</strain>
    </source>
</reference>
<dbReference type="HOGENOM" id="CLU_2738289_0_0_11"/>
<organism evidence="2 3">
    <name type="scientific">Streptomyces glaucescens</name>
    <dbReference type="NCBI Taxonomy" id="1907"/>
    <lineage>
        <taxon>Bacteria</taxon>
        <taxon>Bacillati</taxon>
        <taxon>Actinomycetota</taxon>
        <taxon>Actinomycetes</taxon>
        <taxon>Kitasatosporales</taxon>
        <taxon>Streptomycetaceae</taxon>
        <taxon>Streptomyces</taxon>
    </lineage>
</organism>
<feature type="region of interest" description="Disordered" evidence="1">
    <location>
        <begin position="15"/>
        <end position="46"/>
    </location>
</feature>
<dbReference type="Proteomes" id="UP000029482">
    <property type="component" value="Chromosome"/>
</dbReference>
<proteinExistence type="predicted"/>
<dbReference type="KEGG" id="sgu:SGLAU_00410"/>
<accession>A0A089YR20</accession>
<dbReference type="AlphaFoldDB" id="A0A089YR20"/>
<sequence length="71" mass="7640">MGGWPYEVARAAREPAHPLTAPAHQRTGCRDVRHSPTAPVHRSGVHPMRSTAVSACFCDLLNPQGRANARG</sequence>
<dbReference type="EMBL" id="CP009438">
    <property type="protein sequence ID" value="AIR96110.1"/>
    <property type="molecule type" value="Genomic_DNA"/>
</dbReference>
<name>A0A089YR20_STRGA</name>
<evidence type="ECO:0000313" key="3">
    <source>
        <dbReference type="Proteomes" id="UP000029482"/>
    </source>
</evidence>
<protein>
    <submittedName>
        <fullName evidence="2">Uncharacterized protein</fullName>
    </submittedName>
</protein>
<keyword evidence="3" id="KW-1185">Reference proteome</keyword>
<evidence type="ECO:0000256" key="1">
    <source>
        <dbReference type="SAM" id="MobiDB-lite"/>
    </source>
</evidence>
<evidence type="ECO:0000313" key="2">
    <source>
        <dbReference type="EMBL" id="AIR96110.1"/>
    </source>
</evidence>
<gene>
    <name evidence="2" type="ORF">SGLAU_00410</name>
</gene>